<feature type="non-terminal residue" evidence="1">
    <location>
        <position position="97"/>
    </location>
</feature>
<dbReference type="Proteomes" id="UP000807025">
    <property type="component" value="Unassembled WGS sequence"/>
</dbReference>
<protein>
    <submittedName>
        <fullName evidence="1">Uncharacterized protein</fullName>
    </submittedName>
</protein>
<evidence type="ECO:0000313" key="1">
    <source>
        <dbReference type="EMBL" id="KAF9494929.1"/>
    </source>
</evidence>
<comment type="caution">
    <text evidence="1">The sequence shown here is derived from an EMBL/GenBank/DDBJ whole genome shotgun (WGS) entry which is preliminary data.</text>
</comment>
<dbReference type="EMBL" id="MU154567">
    <property type="protein sequence ID" value="KAF9494929.1"/>
    <property type="molecule type" value="Genomic_DNA"/>
</dbReference>
<gene>
    <name evidence="1" type="ORF">BDN71DRAFT_1355604</name>
</gene>
<name>A0A9P5ZVW3_PLEER</name>
<keyword evidence="2" id="KW-1185">Reference proteome</keyword>
<dbReference type="OrthoDB" id="2369050at2759"/>
<sequence>LQGKWLKKDWEHVTQCELLAMEQGTKSFKDFSFEFRSKNALLINTTSQLNKQHICHQLEVNMNKELVADCVLEKTYLIDDFADWLDMVCTLDEKRII</sequence>
<dbReference type="AlphaFoldDB" id="A0A9P5ZVW3"/>
<proteinExistence type="predicted"/>
<reference evidence="1" key="1">
    <citation type="submission" date="2020-11" db="EMBL/GenBank/DDBJ databases">
        <authorList>
            <consortium name="DOE Joint Genome Institute"/>
            <person name="Ahrendt S."/>
            <person name="Riley R."/>
            <person name="Andreopoulos W."/>
            <person name="Labutti K."/>
            <person name="Pangilinan J."/>
            <person name="Ruiz-Duenas F.J."/>
            <person name="Barrasa J.M."/>
            <person name="Sanchez-Garcia M."/>
            <person name="Camarero S."/>
            <person name="Miyauchi S."/>
            <person name="Serrano A."/>
            <person name="Linde D."/>
            <person name="Babiker R."/>
            <person name="Drula E."/>
            <person name="Ayuso-Fernandez I."/>
            <person name="Pacheco R."/>
            <person name="Padilla G."/>
            <person name="Ferreira P."/>
            <person name="Barriuso J."/>
            <person name="Kellner H."/>
            <person name="Castanera R."/>
            <person name="Alfaro M."/>
            <person name="Ramirez L."/>
            <person name="Pisabarro A.G."/>
            <person name="Kuo A."/>
            <person name="Tritt A."/>
            <person name="Lipzen A."/>
            <person name="He G."/>
            <person name="Yan M."/>
            <person name="Ng V."/>
            <person name="Cullen D."/>
            <person name="Martin F."/>
            <person name="Rosso M.-N."/>
            <person name="Henrissat B."/>
            <person name="Hibbett D."/>
            <person name="Martinez A.T."/>
            <person name="Grigoriev I.V."/>
        </authorList>
    </citation>
    <scope>NUCLEOTIDE SEQUENCE</scope>
    <source>
        <strain evidence="1">ATCC 90797</strain>
    </source>
</reference>
<evidence type="ECO:0000313" key="2">
    <source>
        <dbReference type="Proteomes" id="UP000807025"/>
    </source>
</evidence>
<accession>A0A9P5ZVW3</accession>
<organism evidence="1 2">
    <name type="scientific">Pleurotus eryngii</name>
    <name type="common">Boletus of the steppes</name>
    <dbReference type="NCBI Taxonomy" id="5323"/>
    <lineage>
        <taxon>Eukaryota</taxon>
        <taxon>Fungi</taxon>
        <taxon>Dikarya</taxon>
        <taxon>Basidiomycota</taxon>
        <taxon>Agaricomycotina</taxon>
        <taxon>Agaricomycetes</taxon>
        <taxon>Agaricomycetidae</taxon>
        <taxon>Agaricales</taxon>
        <taxon>Pleurotineae</taxon>
        <taxon>Pleurotaceae</taxon>
        <taxon>Pleurotus</taxon>
    </lineage>
</organism>
<feature type="non-terminal residue" evidence="1">
    <location>
        <position position="1"/>
    </location>
</feature>